<dbReference type="PANTHER" id="PTHR36509:SF2">
    <property type="entry name" value="BLL3101 PROTEIN"/>
    <property type="match status" value="1"/>
</dbReference>
<feature type="signal peptide" evidence="1">
    <location>
        <begin position="1"/>
        <end position="19"/>
    </location>
</feature>
<dbReference type="Proteomes" id="UP000051660">
    <property type="component" value="Unassembled WGS sequence"/>
</dbReference>
<reference evidence="4 5" key="1">
    <citation type="submission" date="2014-03" db="EMBL/GenBank/DDBJ databases">
        <title>Bradyrhizobium valentinum sp. nov., isolated from effective nodules of Lupinus mariae-josephae, a lupine endemic of basic-lime soils in Eastern Spain.</title>
        <authorList>
            <person name="Duran D."/>
            <person name="Rey L."/>
            <person name="Navarro A."/>
            <person name="Busquets A."/>
            <person name="Imperial J."/>
            <person name="Ruiz-Argueso T."/>
        </authorList>
    </citation>
    <scope>NUCLEOTIDE SEQUENCE [LARGE SCALE GENOMIC DNA]</scope>
    <source>
        <strain evidence="4 5">CCBAU 23086</strain>
    </source>
</reference>
<feature type="domain" description="DUF1254" evidence="3">
    <location>
        <begin position="53"/>
        <end position="164"/>
    </location>
</feature>
<organism evidence="4 5">
    <name type="scientific">Bradyrhizobium lablabi</name>
    <dbReference type="NCBI Taxonomy" id="722472"/>
    <lineage>
        <taxon>Bacteria</taxon>
        <taxon>Pseudomonadati</taxon>
        <taxon>Pseudomonadota</taxon>
        <taxon>Alphaproteobacteria</taxon>
        <taxon>Hyphomicrobiales</taxon>
        <taxon>Nitrobacteraceae</taxon>
        <taxon>Bradyrhizobium</taxon>
    </lineage>
</organism>
<evidence type="ECO:0000256" key="1">
    <source>
        <dbReference type="SAM" id="SignalP"/>
    </source>
</evidence>
<dbReference type="Gene3D" id="2.60.40.1610">
    <property type="entry name" value="Domain of unknown function DUF1254"/>
    <property type="match status" value="1"/>
</dbReference>
<dbReference type="Pfam" id="PF06863">
    <property type="entry name" value="DUF1254"/>
    <property type="match status" value="1"/>
</dbReference>
<accession>A0A0R3MI74</accession>
<gene>
    <name evidence="4" type="ORF">CQ14_35300</name>
</gene>
<comment type="caution">
    <text evidence="4">The sequence shown here is derived from an EMBL/GenBank/DDBJ whole genome shotgun (WGS) entry which is preliminary data.</text>
</comment>
<dbReference type="Gene3D" id="2.60.120.600">
    <property type="entry name" value="Domain of unknown function DUF1214, C-terminal domain"/>
    <property type="match status" value="1"/>
</dbReference>
<feature type="chain" id="PRO_5006444165" evidence="1">
    <location>
        <begin position="20"/>
        <end position="340"/>
    </location>
</feature>
<sequence length="340" mass="37058">MKAVIPCVFLAATIGIAYAQGGNPVPVSPDNFNRAESDMYFASSAKEAGGTGSLLHRREVVPVEKQPVVRANRDTLYSSGVFDLDAGPVTITLPEAGKRFMSLQAFNQDHYVVGNVRYGAGNYRFDKGDVGTRYMLVGIRTLVDPNDANDVKQAHTLQDAIKIDQQGAGKLELPSWDPVSQKKVRDALLVLNTTLTDTHRMFGAIDQVDPVRHLIGTAMGWGGNPEKDAFYLPTTPARNDGTTVYKLTAKDVPVEGFWSITVYNADGYLQANPYNAYSLNNITARKDAAGAVTVQFGGCDGNNPNCLPITAGWNYLVRLYRPSPDILNGKWKFPEPQAVN</sequence>
<dbReference type="InterPro" id="IPR010621">
    <property type="entry name" value="DUF1214"/>
</dbReference>
<name>A0A0R3MI74_9BRAD</name>
<dbReference type="InterPro" id="IPR037050">
    <property type="entry name" value="DUF1254_sf"/>
</dbReference>
<dbReference type="PANTHER" id="PTHR36509">
    <property type="entry name" value="BLL3101 PROTEIN"/>
    <property type="match status" value="1"/>
</dbReference>
<evidence type="ECO:0000313" key="4">
    <source>
        <dbReference type="EMBL" id="KRR19294.1"/>
    </source>
</evidence>
<feature type="domain" description="DUF1214" evidence="2">
    <location>
        <begin position="239"/>
        <end position="323"/>
    </location>
</feature>
<dbReference type="SUPFAM" id="SSF160935">
    <property type="entry name" value="VPA0735-like"/>
    <property type="match status" value="1"/>
</dbReference>
<proteinExistence type="predicted"/>
<dbReference type="Pfam" id="PF06742">
    <property type="entry name" value="DUF1214"/>
    <property type="match status" value="1"/>
</dbReference>
<evidence type="ECO:0000259" key="3">
    <source>
        <dbReference type="Pfam" id="PF06863"/>
    </source>
</evidence>
<dbReference type="RefSeq" id="WP_057861141.1">
    <property type="nucleotide sequence ID" value="NZ_LLYB01000097.1"/>
</dbReference>
<evidence type="ECO:0000313" key="5">
    <source>
        <dbReference type="Proteomes" id="UP000051660"/>
    </source>
</evidence>
<dbReference type="EMBL" id="LLYB01000097">
    <property type="protein sequence ID" value="KRR19294.1"/>
    <property type="molecule type" value="Genomic_DNA"/>
</dbReference>
<dbReference type="InterPro" id="IPR010679">
    <property type="entry name" value="DUF1254"/>
</dbReference>
<keyword evidence="1" id="KW-0732">Signal</keyword>
<dbReference type="OrthoDB" id="9777345at2"/>
<evidence type="ECO:0000259" key="2">
    <source>
        <dbReference type="Pfam" id="PF06742"/>
    </source>
</evidence>
<dbReference type="AlphaFoldDB" id="A0A0R3MI74"/>
<protein>
    <submittedName>
        <fullName evidence="4">Carboxylesterase</fullName>
    </submittedName>
</protein>
<dbReference type="InterPro" id="IPR037049">
    <property type="entry name" value="DUF1214_C_sf"/>
</dbReference>